<keyword evidence="4" id="KW-1185">Reference proteome</keyword>
<dbReference type="Gene3D" id="1.10.30.50">
    <property type="match status" value="1"/>
</dbReference>
<comment type="caution">
    <text evidence="3">The sequence shown here is derived from an EMBL/GenBank/DDBJ whole genome shotgun (WGS) entry which is preliminary data.</text>
</comment>
<evidence type="ECO:0000259" key="2">
    <source>
        <dbReference type="Pfam" id="PF01844"/>
    </source>
</evidence>
<gene>
    <name evidence="3" type="ORF">AFM12_02625</name>
</gene>
<dbReference type="InterPro" id="IPR003615">
    <property type="entry name" value="HNH_nuc"/>
</dbReference>
<evidence type="ECO:0000256" key="1">
    <source>
        <dbReference type="SAM" id="Coils"/>
    </source>
</evidence>
<dbReference type="CDD" id="cd00085">
    <property type="entry name" value="HNHc"/>
    <property type="match status" value="1"/>
</dbReference>
<organism evidence="3 4">
    <name type="scientific">Jiulongibacter sediminis</name>
    <dbReference type="NCBI Taxonomy" id="1605367"/>
    <lineage>
        <taxon>Bacteria</taxon>
        <taxon>Pseudomonadati</taxon>
        <taxon>Bacteroidota</taxon>
        <taxon>Cytophagia</taxon>
        <taxon>Cytophagales</taxon>
        <taxon>Leadbetterellaceae</taxon>
        <taxon>Jiulongibacter</taxon>
    </lineage>
</organism>
<reference evidence="3 4" key="1">
    <citation type="submission" date="2015-07" db="EMBL/GenBank/DDBJ databases">
        <title>The draft genome sequence of Leadbetterella sp. JN14-9.</title>
        <authorList>
            <person name="Liu Y."/>
            <person name="Du J."/>
            <person name="Shao Z."/>
        </authorList>
    </citation>
    <scope>NUCLEOTIDE SEQUENCE [LARGE SCALE GENOMIC DNA]</scope>
    <source>
        <strain evidence="3 4">JN14-9</strain>
    </source>
</reference>
<dbReference type="AlphaFoldDB" id="A0A0P7BX64"/>
<dbReference type="OrthoDB" id="1340280at2"/>
<evidence type="ECO:0000313" key="4">
    <source>
        <dbReference type="Proteomes" id="UP000050454"/>
    </source>
</evidence>
<proteinExistence type="predicted"/>
<keyword evidence="3" id="KW-0255">Endonuclease</keyword>
<feature type="domain" description="HNH" evidence="2">
    <location>
        <begin position="36"/>
        <end position="89"/>
    </location>
</feature>
<protein>
    <submittedName>
        <fullName evidence="3">HNH endonuclease</fullName>
    </submittedName>
</protein>
<sequence length="204" mass="24392">MHPFREKTPLRRPDRAKCEHYSSYLKTLREDFTQRCGYCNDLDNYRIRSFTIDHFVPQKPIGFKTTIAPNYYYNLVYACRYCNTSKTNKWPTNDEKVHNDGSRGFIDPVKQEYTDLYKRTKSGRIVPVDDKNALAHDIIAELKLWQPIHERMWKFEKIDRLIEQIELRLSKVKDQAAKEVAEAIHYKLLKSWREIQKGIFVDND</sequence>
<dbReference type="GO" id="GO:0004519">
    <property type="term" value="F:endonuclease activity"/>
    <property type="evidence" value="ECO:0007669"/>
    <property type="project" value="UniProtKB-KW"/>
</dbReference>
<dbReference type="Pfam" id="PF01844">
    <property type="entry name" value="HNH"/>
    <property type="match status" value="1"/>
</dbReference>
<dbReference type="GO" id="GO:0008270">
    <property type="term" value="F:zinc ion binding"/>
    <property type="evidence" value="ECO:0007669"/>
    <property type="project" value="InterPro"/>
</dbReference>
<keyword evidence="3" id="KW-0378">Hydrolase</keyword>
<dbReference type="InterPro" id="IPR002711">
    <property type="entry name" value="HNH"/>
</dbReference>
<dbReference type="RefSeq" id="WP_055143718.1">
    <property type="nucleotide sequence ID" value="NZ_JXSZ01000005.1"/>
</dbReference>
<dbReference type="EMBL" id="LGTQ01000005">
    <property type="protein sequence ID" value="KPM49517.1"/>
    <property type="molecule type" value="Genomic_DNA"/>
</dbReference>
<dbReference type="STRING" id="1605367.AFM12_02625"/>
<name>A0A0P7BX64_9BACT</name>
<keyword evidence="1" id="KW-0175">Coiled coil</keyword>
<feature type="coiled-coil region" evidence="1">
    <location>
        <begin position="155"/>
        <end position="182"/>
    </location>
</feature>
<keyword evidence="3" id="KW-0540">Nuclease</keyword>
<accession>A0A0P7BX64</accession>
<dbReference type="Proteomes" id="UP000050454">
    <property type="component" value="Unassembled WGS sequence"/>
</dbReference>
<dbReference type="GO" id="GO:0003676">
    <property type="term" value="F:nucleic acid binding"/>
    <property type="evidence" value="ECO:0007669"/>
    <property type="project" value="InterPro"/>
</dbReference>
<evidence type="ECO:0000313" key="3">
    <source>
        <dbReference type="EMBL" id="KPM49517.1"/>
    </source>
</evidence>